<dbReference type="Pfam" id="PF20478">
    <property type="entry name" value="P2RX7_C"/>
    <property type="match status" value="1"/>
</dbReference>
<evidence type="ECO:0000259" key="1">
    <source>
        <dbReference type="Pfam" id="PF20478"/>
    </source>
</evidence>
<comment type="caution">
    <text evidence="2">The sequence shown here is derived from an EMBL/GenBank/DDBJ whole genome shotgun (WGS) entry which is preliminary data.</text>
</comment>
<protein>
    <recommendedName>
        <fullName evidence="1">P2X purinoreceptor 7 intracellular domain-containing protein</fullName>
    </recommendedName>
</protein>
<evidence type="ECO:0000313" key="2">
    <source>
        <dbReference type="EMBL" id="KAK5973651.1"/>
    </source>
</evidence>
<dbReference type="PANTHER" id="PTHR36981">
    <property type="entry name" value="ZGC:195170"/>
    <property type="match status" value="1"/>
</dbReference>
<organism evidence="2 3">
    <name type="scientific">Trichostrongylus colubriformis</name>
    <name type="common">Black scour worm</name>
    <dbReference type="NCBI Taxonomy" id="6319"/>
    <lineage>
        <taxon>Eukaryota</taxon>
        <taxon>Metazoa</taxon>
        <taxon>Ecdysozoa</taxon>
        <taxon>Nematoda</taxon>
        <taxon>Chromadorea</taxon>
        <taxon>Rhabditida</taxon>
        <taxon>Rhabditina</taxon>
        <taxon>Rhabditomorpha</taxon>
        <taxon>Strongyloidea</taxon>
        <taxon>Trichostrongylidae</taxon>
        <taxon>Trichostrongylus</taxon>
    </lineage>
</organism>
<gene>
    <name evidence="2" type="ORF">GCK32_008422</name>
</gene>
<feature type="domain" description="P2X purinoreceptor 7 intracellular" evidence="1">
    <location>
        <begin position="32"/>
        <end position="194"/>
    </location>
</feature>
<dbReference type="AlphaFoldDB" id="A0AAN8IHC7"/>
<dbReference type="EMBL" id="WIXE01015208">
    <property type="protein sequence ID" value="KAK5973651.1"/>
    <property type="molecule type" value="Genomic_DNA"/>
</dbReference>
<proteinExistence type="predicted"/>
<reference evidence="2 3" key="1">
    <citation type="submission" date="2019-10" db="EMBL/GenBank/DDBJ databases">
        <title>Assembly and Annotation for the nematode Trichostrongylus colubriformis.</title>
        <authorList>
            <person name="Martin J."/>
        </authorList>
    </citation>
    <scope>NUCLEOTIDE SEQUENCE [LARGE SCALE GENOMIC DNA]</scope>
    <source>
        <strain evidence="2">G859</strain>
        <tissue evidence="2">Whole worm</tissue>
    </source>
</reference>
<accession>A0AAN8IHC7</accession>
<dbReference type="InterPro" id="IPR046815">
    <property type="entry name" value="P2RX7_C"/>
</dbReference>
<dbReference type="PANTHER" id="PTHR36981:SF1">
    <property type="entry name" value="P2X PURINORECEPTOR 7 INTRACELLULAR DOMAIN-CONTAINING PROTEIN"/>
    <property type="match status" value="1"/>
</dbReference>
<keyword evidence="3" id="KW-1185">Reference proteome</keyword>
<dbReference type="Proteomes" id="UP001331761">
    <property type="component" value="Unassembled WGS sequence"/>
</dbReference>
<evidence type="ECO:0000313" key="3">
    <source>
        <dbReference type="Proteomes" id="UP001331761"/>
    </source>
</evidence>
<name>A0AAN8IHC7_TRICO</name>
<sequence>MSASEGVPCPIAMEDPEPEVVERVMKKVAEREARKKAEMNARFCLILNKELDPSRLESRAWCTCGSCMTFKTVRENLCCQEALEAAGKKSEALEGLQEKVKEVGGCILQHPSFHKIVDAEMLRVHMHSLRYQKRTMKTPITDENRSLRYCAYRTFVFWAYGRLGMNRRYELPACVRGAIMQAFPSDSGDYTGFRGAAEVPCVNCDSDAWRDFAL</sequence>